<dbReference type="STRING" id="1408189.CLAC_01095"/>
<evidence type="ECO:0000313" key="5">
    <source>
        <dbReference type="EMBL" id="ALA66556.1"/>
    </source>
</evidence>
<dbReference type="InterPro" id="IPR027417">
    <property type="entry name" value="P-loop_NTPase"/>
</dbReference>
<dbReference type="Gene3D" id="3.40.50.300">
    <property type="entry name" value="P-loop containing nucleotide triphosphate hydrolases"/>
    <property type="match status" value="2"/>
</dbReference>
<keyword evidence="5" id="KW-0347">Helicase</keyword>
<dbReference type="KEGG" id="clw:CLAC_01095"/>
<dbReference type="CDD" id="cd17923">
    <property type="entry name" value="DEXHc_Hrq1-like"/>
    <property type="match status" value="1"/>
</dbReference>
<evidence type="ECO:0000259" key="4">
    <source>
        <dbReference type="PROSITE" id="PS51194"/>
    </source>
</evidence>
<evidence type="ECO:0000256" key="2">
    <source>
        <dbReference type="ARBA" id="ARBA00022840"/>
    </source>
</evidence>
<dbReference type="InterPro" id="IPR011545">
    <property type="entry name" value="DEAD/DEAH_box_helicase_dom"/>
</dbReference>
<dbReference type="InterPro" id="IPR018973">
    <property type="entry name" value="MZB"/>
</dbReference>
<dbReference type="PATRIC" id="fig|1408189.4.peg.218"/>
<reference evidence="5 6" key="1">
    <citation type="submission" date="2013-10" db="EMBL/GenBank/DDBJ databases">
        <title>Complete genome sequence of Corynebacterium lactis DSM 45799(T), isolated from raw cow milk.</title>
        <authorList>
            <person name="Ruckert C."/>
            <person name="Albersmeier A."/>
            <person name="Lipski A."/>
            <person name="Kalinowski J."/>
        </authorList>
    </citation>
    <scope>NUCLEOTIDE SEQUENCE [LARGE SCALE GENOMIC DNA]</scope>
    <source>
        <strain evidence="5 6">RW2-5</strain>
    </source>
</reference>
<dbReference type="GO" id="GO:0003676">
    <property type="term" value="F:nucleic acid binding"/>
    <property type="evidence" value="ECO:0007669"/>
    <property type="project" value="InterPro"/>
</dbReference>
<protein>
    <submittedName>
        <fullName evidence="5">DEAD/DEAH box helicase</fullName>
    </submittedName>
</protein>
<feature type="domain" description="Helicase C-terminal" evidence="4">
    <location>
        <begin position="284"/>
        <end position="441"/>
    </location>
</feature>
<dbReference type="SMART" id="SM00490">
    <property type="entry name" value="HELICc"/>
    <property type="match status" value="1"/>
</dbReference>
<sequence length="778" mass="84750">MRVESFGRELLGPIIKAHPRATVTHIADMPARPGVTAPWPEWVPGWLREELLNRGVENLWTHQAEIANIAHAGKHCVVATGTASGKSLGYLLPVLTALDATPDASALYLSPTKALGADQLTSARGLAPGSLASGISLYDGDTPLDARRAIRDHARWVFTNPDMLHASILGNHTRWTRLLRQLRFMVVDECHAYRGVFGANVSQILRRLLRLSREYGGSPTVIFASATTNDPADQARRLIGEPVEAATEDGAPVGERTIALWEPGMVPDLEGENGAPVRRPAPTEAADIMSELLLDGARTLTFTRSRRSAETIALGVRERLEKRGRMDVGNRVESYRAGYLAEERREIERMLDDGSLLGVTTTNALELGIDVGGLDAVVQAGFPGTVASFWQQAGRAGRRGQGALVVLVARDDPMDTYLVHNPSALLGRPVEKTVFDPTNPHVVWSHLYCAAVEKPLSVAQLERWGTLAVAEQMVDQGWLRLRRGVFYPTDRDEGPRISSAHERVNVRGGDGQEVAIVDHTDGRMLGTIDLGRAMQQVHDGAVYLHRGDSYLVDALDFNDLVALVHPEEPPYSTSSRMDTTIRILDIDDMRHIGPLQVASCQVEVFHQVTSYLRRRDNGEILDSVDLDYPPQRLVTRAVAYTMTESTLRSWDVPADVAPGALHAAEHAAIGMLPLIATCDRWDIGGVSTVLHEDTQQPTVFVYDGHPGGAGFADRGFEAFEQWIRATLDAVMACECESGCPSCIQSPKCGNGNEPLDKNGAIKVLTGIVQAFRGAGPGR</sequence>
<keyword evidence="6" id="KW-1185">Reference proteome</keyword>
<keyword evidence="2" id="KW-0067">ATP-binding</keyword>
<accession>A0A0K2GYJ8</accession>
<dbReference type="GO" id="GO:0005524">
    <property type="term" value="F:ATP binding"/>
    <property type="evidence" value="ECO:0007669"/>
    <property type="project" value="UniProtKB-KW"/>
</dbReference>
<dbReference type="Pfam" id="PF00271">
    <property type="entry name" value="Helicase_C"/>
    <property type="match status" value="1"/>
</dbReference>
<organism evidence="5 6">
    <name type="scientific">Corynebacterium lactis RW2-5</name>
    <dbReference type="NCBI Taxonomy" id="1408189"/>
    <lineage>
        <taxon>Bacteria</taxon>
        <taxon>Bacillati</taxon>
        <taxon>Actinomycetota</taxon>
        <taxon>Actinomycetes</taxon>
        <taxon>Mycobacteriales</taxon>
        <taxon>Corynebacteriaceae</taxon>
        <taxon>Corynebacterium</taxon>
    </lineage>
</organism>
<name>A0A0K2GYJ8_9CORY</name>
<gene>
    <name evidence="5" type="ORF">CLAC_01095</name>
</gene>
<dbReference type="Pfam" id="PF09369">
    <property type="entry name" value="MZB"/>
    <property type="match status" value="1"/>
</dbReference>
<dbReference type="Proteomes" id="UP000058446">
    <property type="component" value="Chromosome"/>
</dbReference>
<dbReference type="EMBL" id="CP006841">
    <property type="protein sequence ID" value="ALA66556.1"/>
    <property type="molecule type" value="Genomic_DNA"/>
</dbReference>
<dbReference type="InterPro" id="IPR001650">
    <property type="entry name" value="Helicase_C-like"/>
</dbReference>
<keyword evidence="5" id="KW-0378">Hydrolase</keyword>
<evidence type="ECO:0000313" key="6">
    <source>
        <dbReference type="Proteomes" id="UP000058446"/>
    </source>
</evidence>
<dbReference type="PROSITE" id="PS51194">
    <property type="entry name" value="HELICASE_CTER"/>
    <property type="match status" value="1"/>
</dbReference>
<keyword evidence="1" id="KW-0547">Nucleotide-binding</keyword>
<dbReference type="PROSITE" id="PS51192">
    <property type="entry name" value="HELICASE_ATP_BIND_1"/>
    <property type="match status" value="1"/>
</dbReference>
<evidence type="ECO:0000259" key="3">
    <source>
        <dbReference type="PROSITE" id="PS51192"/>
    </source>
</evidence>
<dbReference type="SMART" id="SM00487">
    <property type="entry name" value="DEXDc"/>
    <property type="match status" value="1"/>
</dbReference>
<dbReference type="InterPro" id="IPR022307">
    <property type="entry name" value="Helicase_put_actinobac"/>
</dbReference>
<dbReference type="GO" id="GO:0006289">
    <property type="term" value="P:nucleotide-excision repair"/>
    <property type="evidence" value="ECO:0007669"/>
    <property type="project" value="TreeGrafter"/>
</dbReference>
<dbReference type="FunFam" id="3.40.50.300:FF:001137">
    <property type="entry name" value="DEAD/DEAH box helicase"/>
    <property type="match status" value="1"/>
</dbReference>
<proteinExistence type="predicted"/>
<dbReference type="SUPFAM" id="SSF52540">
    <property type="entry name" value="P-loop containing nucleoside triphosphate hydrolases"/>
    <property type="match status" value="1"/>
</dbReference>
<feature type="domain" description="Helicase ATP-binding" evidence="3">
    <location>
        <begin position="67"/>
        <end position="246"/>
    </location>
</feature>
<evidence type="ECO:0000256" key="1">
    <source>
        <dbReference type="ARBA" id="ARBA00022741"/>
    </source>
</evidence>
<dbReference type="GO" id="GO:0043138">
    <property type="term" value="F:3'-5' DNA helicase activity"/>
    <property type="evidence" value="ECO:0007669"/>
    <property type="project" value="TreeGrafter"/>
</dbReference>
<dbReference type="NCBIfam" id="TIGR03817">
    <property type="entry name" value="DECH_helic"/>
    <property type="match status" value="1"/>
</dbReference>
<dbReference type="GO" id="GO:0036297">
    <property type="term" value="P:interstrand cross-link repair"/>
    <property type="evidence" value="ECO:0007669"/>
    <property type="project" value="TreeGrafter"/>
</dbReference>
<dbReference type="AlphaFoldDB" id="A0A0K2GYJ8"/>
<dbReference type="Pfam" id="PF00270">
    <property type="entry name" value="DEAD"/>
    <property type="match status" value="1"/>
</dbReference>
<dbReference type="PANTHER" id="PTHR47957">
    <property type="entry name" value="ATP-DEPENDENT HELICASE HRQ1"/>
    <property type="match status" value="1"/>
</dbReference>
<dbReference type="CDD" id="cd18797">
    <property type="entry name" value="SF2_C_Hrq"/>
    <property type="match status" value="1"/>
</dbReference>
<dbReference type="InterPro" id="IPR014001">
    <property type="entry name" value="Helicase_ATP-bd"/>
</dbReference>
<dbReference type="PANTHER" id="PTHR47957:SF3">
    <property type="entry name" value="ATP-DEPENDENT HELICASE HRQ1"/>
    <property type="match status" value="1"/>
</dbReference>